<proteinExistence type="predicted"/>
<organism evidence="1 2">
    <name type="scientific">Polarella glacialis</name>
    <name type="common">Dinoflagellate</name>
    <dbReference type="NCBI Taxonomy" id="89957"/>
    <lineage>
        <taxon>Eukaryota</taxon>
        <taxon>Sar</taxon>
        <taxon>Alveolata</taxon>
        <taxon>Dinophyceae</taxon>
        <taxon>Suessiales</taxon>
        <taxon>Suessiaceae</taxon>
        <taxon>Polarella</taxon>
    </lineage>
</organism>
<evidence type="ECO:0000313" key="2">
    <source>
        <dbReference type="Proteomes" id="UP000654075"/>
    </source>
</evidence>
<dbReference type="AlphaFoldDB" id="A0A813DEL1"/>
<keyword evidence="2" id="KW-1185">Reference proteome</keyword>
<gene>
    <name evidence="1" type="ORF">PGLA1383_LOCUS6086</name>
</gene>
<evidence type="ECO:0000313" key="1">
    <source>
        <dbReference type="EMBL" id="CAE8587245.1"/>
    </source>
</evidence>
<feature type="non-terminal residue" evidence="1">
    <location>
        <position position="1"/>
    </location>
</feature>
<comment type="caution">
    <text evidence="1">The sequence shown here is derived from an EMBL/GenBank/DDBJ whole genome shotgun (WGS) entry which is preliminary data.</text>
</comment>
<accession>A0A813DEL1</accession>
<name>A0A813DEL1_POLGL</name>
<sequence length="99" mass="9857">AAVVAAKAAAHAVAAAARLAAASRAKQRPAGVAAWDVAWQEESAPLLRSWREAAVNGSLLLAEAGCPSTPESEAASSAREAAIKAALDLAEERARAAGG</sequence>
<dbReference type="EMBL" id="CAJNNV010002475">
    <property type="protein sequence ID" value="CAE8587245.1"/>
    <property type="molecule type" value="Genomic_DNA"/>
</dbReference>
<protein>
    <submittedName>
        <fullName evidence="1">Uncharacterized protein</fullName>
    </submittedName>
</protein>
<dbReference type="Proteomes" id="UP000654075">
    <property type="component" value="Unassembled WGS sequence"/>
</dbReference>
<reference evidence="1" key="1">
    <citation type="submission" date="2021-02" db="EMBL/GenBank/DDBJ databases">
        <authorList>
            <person name="Dougan E. K."/>
            <person name="Rhodes N."/>
            <person name="Thang M."/>
            <person name="Chan C."/>
        </authorList>
    </citation>
    <scope>NUCLEOTIDE SEQUENCE</scope>
</reference>